<evidence type="ECO:0000256" key="1">
    <source>
        <dbReference type="SAM" id="Phobius"/>
    </source>
</evidence>
<reference evidence="2 3" key="1">
    <citation type="journal article" date="2015" name="Nature">
        <title>rRNA introns, odd ribosomes, and small enigmatic genomes across a large radiation of phyla.</title>
        <authorList>
            <person name="Brown C.T."/>
            <person name="Hug L.A."/>
            <person name="Thomas B.C."/>
            <person name="Sharon I."/>
            <person name="Castelle C.J."/>
            <person name="Singh A."/>
            <person name="Wilkins M.J."/>
            <person name="Williams K.H."/>
            <person name="Banfield J.F."/>
        </authorList>
    </citation>
    <scope>NUCLEOTIDE SEQUENCE [LARGE SCALE GENOMIC DNA]</scope>
</reference>
<keyword evidence="1" id="KW-0472">Membrane</keyword>
<accession>A0A0G1GYM8</accession>
<feature type="transmembrane region" description="Helical" evidence="1">
    <location>
        <begin position="61"/>
        <end position="81"/>
    </location>
</feature>
<proteinExistence type="predicted"/>
<evidence type="ECO:0000313" key="2">
    <source>
        <dbReference type="EMBL" id="KKT39750.1"/>
    </source>
</evidence>
<dbReference type="STRING" id="1618647.UW30_C0028G0006"/>
<comment type="caution">
    <text evidence="2">The sequence shown here is derived from an EMBL/GenBank/DDBJ whole genome shotgun (WGS) entry which is preliminary data.</text>
</comment>
<protein>
    <submittedName>
        <fullName evidence="2">Uncharacterized protein</fullName>
    </submittedName>
</protein>
<name>A0A0G1GYM8_9BACT</name>
<organism evidence="2 3">
    <name type="scientific">Candidatus Giovannonibacteria bacterium GW2011_GWA2_44_13b</name>
    <dbReference type="NCBI Taxonomy" id="1618647"/>
    <lineage>
        <taxon>Bacteria</taxon>
        <taxon>Candidatus Giovannoniibacteriota</taxon>
    </lineage>
</organism>
<evidence type="ECO:0000313" key="3">
    <source>
        <dbReference type="Proteomes" id="UP000034736"/>
    </source>
</evidence>
<feature type="transmembrane region" description="Helical" evidence="1">
    <location>
        <begin position="35"/>
        <end position="55"/>
    </location>
</feature>
<keyword evidence="1" id="KW-1133">Transmembrane helix</keyword>
<dbReference type="Proteomes" id="UP000034736">
    <property type="component" value="Unassembled WGS sequence"/>
</dbReference>
<gene>
    <name evidence="2" type="ORF">UW30_C0028G0006</name>
</gene>
<sequence length="88" mass="9712">MSFASQFLLTLSRYLGILFAVFALAGLVFVAGGFFLFWPLIIFLTMPIAPIAVFIDQFMPLGVLSIPLVYGVLSAACFLIYKQIKSKI</sequence>
<feature type="transmembrane region" description="Helical" evidence="1">
    <location>
        <begin position="12"/>
        <end position="30"/>
    </location>
</feature>
<dbReference type="EMBL" id="LCHU01000028">
    <property type="protein sequence ID" value="KKT39750.1"/>
    <property type="molecule type" value="Genomic_DNA"/>
</dbReference>
<keyword evidence="1" id="KW-0812">Transmembrane</keyword>
<dbReference type="AlphaFoldDB" id="A0A0G1GYM8"/>